<feature type="compositionally biased region" description="Basic and acidic residues" evidence="3">
    <location>
        <begin position="310"/>
        <end position="320"/>
    </location>
</feature>
<feature type="domain" description="G-patch" evidence="4">
    <location>
        <begin position="175"/>
        <end position="206"/>
    </location>
</feature>
<sequence length="477" mass="54733">MAEEGKKISFGFAKSIRKPVLKNVIPQKEKKVDYIECLDEKGIKVIGEEEKKDEPLIIPLLGSKTWHDRIVNKIDADIFLPKADKEKVEDTSVNESKLSNGKTSPIISIKKEPVEDSENKVVTLEEQAAKEIIEELKSKNEHETKTNDLTLPLVEDESLRGKEQSTLEDYEKIPIDAFGVAMLRGMGWQPGKGIGRNEKLVAAVIPELRPKGMGLGADKVALQKKNTDSKKEEEELKIEKGTFVKIIAGKQSNNYGQIEGFDDDAGRLIIKLALGGNIISVNEFMVQPVTKSEYSKNSKVLNTKKYEEYKDKESKGLKQKTDRKRSMSPKPEDSEDGDKSSNKRKKIRSTMHNKDKYDKMGDKKSEKRKRRSESNDDSDSDSEKKRRRERSNSNSNDSYKSKRLKKSKKHKKHDCSSERSSKKPKDEKDQDLDHLVGSNIFQERIRSFYFQDKLYNFIYTHFIIKCIFTKVYFFSYP</sequence>
<keyword evidence="5" id="KW-1185">Reference proteome</keyword>
<reference evidence="6" key="1">
    <citation type="submission" date="2025-08" db="UniProtKB">
        <authorList>
            <consortium name="RefSeq"/>
        </authorList>
    </citation>
    <scope>IDENTIFICATION</scope>
</reference>
<dbReference type="PANTHER" id="PTHR15818">
    <property type="entry name" value="G PATCH AND KOW-CONTAINING"/>
    <property type="match status" value="1"/>
</dbReference>
<dbReference type="GO" id="GO:0003676">
    <property type="term" value="F:nucleic acid binding"/>
    <property type="evidence" value="ECO:0007669"/>
    <property type="project" value="InterPro"/>
</dbReference>
<accession>A0A6P3V0R4</accession>
<dbReference type="KEGG" id="bim:105681252"/>
<feature type="compositionally biased region" description="Basic and acidic residues" evidence="3">
    <location>
        <begin position="414"/>
        <end position="430"/>
    </location>
</feature>
<dbReference type="GO" id="GO:0005681">
    <property type="term" value="C:spliceosomal complex"/>
    <property type="evidence" value="ECO:0007669"/>
    <property type="project" value="TreeGrafter"/>
</dbReference>
<name>A0A6P3V0R4_BOMIM</name>
<dbReference type="GO" id="GO:0000398">
    <property type="term" value="P:mRNA splicing, via spliceosome"/>
    <property type="evidence" value="ECO:0007669"/>
    <property type="project" value="InterPro"/>
</dbReference>
<keyword evidence="2" id="KW-0539">Nucleus</keyword>
<evidence type="ECO:0000313" key="5">
    <source>
        <dbReference type="Proteomes" id="UP000515180"/>
    </source>
</evidence>
<feature type="compositionally biased region" description="Basic and acidic residues" evidence="3">
    <location>
        <begin position="352"/>
        <end position="365"/>
    </location>
</feature>
<dbReference type="InterPro" id="IPR041993">
    <property type="entry name" value="GPKOW_KOW1"/>
</dbReference>
<dbReference type="Proteomes" id="UP000515180">
    <property type="component" value="Unplaced"/>
</dbReference>
<protein>
    <submittedName>
        <fullName evidence="6">G-patch domain and KOW motifs-containing protein isoform X1</fullName>
    </submittedName>
</protein>
<dbReference type="InterPro" id="IPR026822">
    <property type="entry name" value="Spp2/MOS2_G-patch"/>
</dbReference>
<dbReference type="OrthoDB" id="5577072at2759"/>
<feature type="region of interest" description="Disordered" evidence="3">
    <location>
        <begin position="310"/>
        <end position="430"/>
    </location>
</feature>
<dbReference type="PROSITE" id="PS50174">
    <property type="entry name" value="G_PATCH"/>
    <property type="match status" value="1"/>
</dbReference>
<evidence type="ECO:0000313" key="6">
    <source>
        <dbReference type="RefSeq" id="XP_012245440.1"/>
    </source>
</evidence>
<gene>
    <name evidence="6" type="primary">LOC105681252</name>
</gene>
<dbReference type="CDD" id="cd13152">
    <property type="entry name" value="KOW_GPKOW_A"/>
    <property type="match status" value="1"/>
</dbReference>
<dbReference type="GeneID" id="105681252"/>
<evidence type="ECO:0000256" key="3">
    <source>
        <dbReference type="SAM" id="MobiDB-lite"/>
    </source>
</evidence>
<evidence type="ECO:0000259" key="4">
    <source>
        <dbReference type="PROSITE" id="PS50174"/>
    </source>
</evidence>
<dbReference type="SMART" id="SM00443">
    <property type="entry name" value="G_patch"/>
    <property type="match status" value="1"/>
</dbReference>
<dbReference type="RefSeq" id="XP_012245440.1">
    <property type="nucleotide sequence ID" value="XM_012390017.3"/>
</dbReference>
<dbReference type="InterPro" id="IPR045166">
    <property type="entry name" value="Spp2-like"/>
</dbReference>
<feature type="compositionally biased region" description="Basic residues" evidence="3">
    <location>
        <begin position="401"/>
        <end position="413"/>
    </location>
</feature>
<comment type="subcellular location">
    <subcellularLocation>
        <location evidence="1">Nucleus</location>
    </subcellularLocation>
</comment>
<dbReference type="AlphaFoldDB" id="A0A6P3V0R4"/>
<evidence type="ECO:0000256" key="2">
    <source>
        <dbReference type="ARBA" id="ARBA00023242"/>
    </source>
</evidence>
<evidence type="ECO:0000256" key="1">
    <source>
        <dbReference type="ARBA" id="ARBA00004123"/>
    </source>
</evidence>
<dbReference type="InterPro" id="IPR000467">
    <property type="entry name" value="G_patch_dom"/>
</dbReference>
<proteinExistence type="predicted"/>
<dbReference type="Pfam" id="PF12656">
    <property type="entry name" value="G-patch_2"/>
    <property type="match status" value="1"/>
</dbReference>
<organism evidence="5 6">
    <name type="scientific">Bombus impatiens</name>
    <name type="common">Bumblebee</name>
    <dbReference type="NCBI Taxonomy" id="132113"/>
    <lineage>
        <taxon>Eukaryota</taxon>
        <taxon>Metazoa</taxon>
        <taxon>Ecdysozoa</taxon>
        <taxon>Arthropoda</taxon>
        <taxon>Hexapoda</taxon>
        <taxon>Insecta</taxon>
        <taxon>Pterygota</taxon>
        <taxon>Neoptera</taxon>
        <taxon>Endopterygota</taxon>
        <taxon>Hymenoptera</taxon>
        <taxon>Apocrita</taxon>
        <taxon>Aculeata</taxon>
        <taxon>Apoidea</taxon>
        <taxon>Anthophila</taxon>
        <taxon>Apidae</taxon>
        <taxon>Bombus</taxon>
        <taxon>Pyrobombus</taxon>
    </lineage>
</organism>
<dbReference type="PANTHER" id="PTHR15818:SF2">
    <property type="entry name" value="G-PATCH DOMAIN AND KOW MOTIFS-CONTAINING PROTEIN"/>
    <property type="match status" value="1"/>
</dbReference>
<feature type="compositionally biased region" description="Basic residues" evidence="3">
    <location>
        <begin position="342"/>
        <end position="351"/>
    </location>
</feature>